<evidence type="ECO:0000256" key="2">
    <source>
        <dbReference type="ARBA" id="ARBA00006375"/>
    </source>
</evidence>
<feature type="repeat" description="Solcar" evidence="10">
    <location>
        <begin position="178"/>
        <end position="266"/>
    </location>
</feature>
<dbReference type="Pfam" id="PF00153">
    <property type="entry name" value="Mito_carr"/>
    <property type="match status" value="3"/>
</dbReference>
<keyword evidence="7 12" id="KW-1133">Transmembrane helix</keyword>
<protein>
    <submittedName>
        <fullName evidence="13">Putative S-adenosylmethionine mitochondrial carrier protein-like</fullName>
    </submittedName>
</protein>
<dbReference type="PRINTS" id="PR00926">
    <property type="entry name" value="MITOCARRIER"/>
</dbReference>
<dbReference type="OrthoDB" id="276989at2759"/>
<dbReference type="SUPFAM" id="SSF103506">
    <property type="entry name" value="Mitochondrial carrier"/>
    <property type="match status" value="1"/>
</dbReference>
<keyword evidence="3 11" id="KW-0813">Transport</keyword>
<dbReference type="InterPro" id="IPR002067">
    <property type="entry name" value="MCP"/>
</dbReference>
<sequence>MNEQRVPFSVALLSGGIAGLTVDVSLFPIDTIKTRLQSREGFVKCGGFRGIYRGLGAASLGSVPGAAVFFCTYELTKSIGAAHLSSKYDPLVQMAGASVGEILACFVRVPVEVVKQRAQATRQRSFSILRATLRTEGVRGVYRGYLSTVLREVPFSFLQFPLWEFLKRSWSTHQGGPVDAWQSGICGAVSGGTAAAITNPLDVVKTRIILASQNSETAKGNVRFALVEVFRQEGFRGLFAGVLPRVMWISIGGAIFLGAYEKVKITLMSGGL</sequence>
<evidence type="ECO:0000256" key="7">
    <source>
        <dbReference type="ARBA" id="ARBA00022989"/>
    </source>
</evidence>
<organism evidence="13 14">
    <name type="scientific">Stichopus japonicus</name>
    <name type="common">Sea cucumber</name>
    <dbReference type="NCBI Taxonomy" id="307972"/>
    <lineage>
        <taxon>Eukaryota</taxon>
        <taxon>Metazoa</taxon>
        <taxon>Echinodermata</taxon>
        <taxon>Eleutherozoa</taxon>
        <taxon>Echinozoa</taxon>
        <taxon>Holothuroidea</taxon>
        <taxon>Aspidochirotacea</taxon>
        <taxon>Aspidochirotida</taxon>
        <taxon>Stichopodidae</taxon>
        <taxon>Apostichopus</taxon>
    </lineage>
</organism>
<keyword evidence="4 10" id="KW-0812">Transmembrane</keyword>
<accession>A0A2G8KLN5</accession>
<evidence type="ECO:0000256" key="8">
    <source>
        <dbReference type="ARBA" id="ARBA00023128"/>
    </source>
</evidence>
<evidence type="ECO:0000313" key="13">
    <source>
        <dbReference type="EMBL" id="PIK48860.1"/>
    </source>
</evidence>
<gene>
    <name evidence="13" type="ORF">BSL78_14262</name>
</gene>
<evidence type="ECO:0000256" key="12">
    <source>
        <dbReference type="SAM" id="Phobius"/>
    </source>
</evidence>
<keyword evidence="14" id="KW-1185">Reference proteome</keyword>
<comment type="subcellular location">
    <subcellularLocation>
        <location evidence="1">Mitochondrion inner membrane</location>
        <topology evidence="1">Multi-pass membrane protein</topology>
    </subcellularLocation>
</comment>
<feature type="repeat" description="Solcar" evidence="10">
    <location>
        <begin position="6"/>
        <end position="79"/>
    </location>
</feature>
<dbReference type="GO" id="GO:0005743">
    <property type="term" value="C:mitochondrial inner membrane"/>
    <property type="evidence" value="ECO:0007669"/>
    <property type="project" value="UniProtKB-SubCell"/>
</dbReference>
<evidence type="ECO:0000313" key="14">
    <source>
        <dbReference type="Proteomes" id="UP000230750"/>
    </source>
</evidence>
<feature type="transmembrane region" description="Helical" evidence="12">
    <location>
        <begin position="238"/>
        <end position="260"/>
    </location>
</feature>
<evidence type="ECO:0000256" key="1">
    <source>
        <dbReference type="ARBA" id="ARBA00004448"/>
    </source>
</evidence>
<dbReference type="PANTHER" id="PTHR45667">
    <property type="entry name" value="S-ADENOSYLMETHIONINE MITOCHONDRIAL CARRIER PROTEIN"/>
    <property type="match status" value="1"/>
</dbReference>
<comment type="similarity">
    <text evidence="2 11">Belongs to the mitochondrial carrier (TC 2.A.29) family.</text>
</comment>
<keyword evidence="5" id="KW-0677">Repeat</keyword>
<reference evidence="13 14" key="1">
    <citation type="journal article" date="2017" name="PLoS Biol.">
        <title>The sea cucumber genome provides insights into morphological evolution and visceral regeneration.</title>
        <authorList>
            <person name="Zhang X."/>
            <person name="Sun L."/>
            <person name="Yuan J."/>
            <person name="Sun Y."/>
            <person name="Gao Y."/>
            <person name="Zhang L."/>
            <person name="Li S."/>
            <person name="Dai H."/>
            <person name="Hamel J.F."/>
            <person name="Liu C."/>
            <person name="Yu Y."/>
            <person name="Liu S."/>
            <person name="Lin W."/>
            <person name="Guo K."/>
            <person name="Jin S."/>
            <person name="Xu P."/>
            <person name="Storey K.B."/>
            <person name="Huan P."/>
            <person name="Zhang T."/>
            <person name="Zhou Y."/>
            <person name="Zhang J."/>
            <person name="Lin C."/>
            <person name="Li X."/>
            <person name="Xing L."/>
            <person name="Huo D."/>
            <person name="Sun M."/>
            <person name="Wang L."/>
            <person name="Mercier A."/>
            <person name="Li F."/>
            <person name="Yang H."/>
            <person name="Xiang J."/>
        </authorList>
    </citation>
    <scope>NUCLEOTIDE SEQUENCE [LARGE SCALE GENOMIC DNA]</scope>
    <source>
        <strain evidence="13">Shaxun</strain>
        <tissue evidence="13">Muscle</tissue>
    </source>
</reference>
<dbReference type="InterPro" id="IPR018108">
    <property type="entry name" value="MCP_transmembrane"/>
</dbReference>
<dbReference type="Gene3D" id="1.50.40.10">
    <property type="entry name" value="Mitochondrial carrier domain"/>
    <property type="match status" value="1"/>
</dbReference>
<dbReference type="EMBL" id="MRZV01000496">
    <property type="protein sequence ID" value="PIK48860.1"/>
    <property type="molecule type" value="Genomic_DNA"/>
</dbReference>
<dbReference type="GO" id="GO:0055085">
    <property type="term" value="P:transmembrane transport"/>
    <property type="evidence" value="ECO:0007669"/>
    <property type="project" value="InterPro"/>
</dbReference>
<evidence type="ECO:0000256" key="3">
    <source>
        <dbReference type="ARBA" id="ARBA00022448"/>
    </source>
</evidence>
<evidence type="ECO:0000256" key="4">
    <source>
        <dbReference type="ARBA" id="ARBA00022692"/>
    </source>
</evidence>
<proteinExistence type="inferred from homology"/>
<keyword evidence="6" id="KW-0999">Mitochondrion inner membrane</keyword>
<dbReference type="FunFam" id="1.50.40.10:FF:000018">
    <property type="entry name" value="S-adenosylmethionine mitochondrial carrier protein-like"/>
    <property type="match status" value="1"/>
</dbReference>
<dbReference type="Proteomes" id="UP000230750">
    <property type="component" value="Unassembled WGS sequence"/>
</dbReference>
<dbReference type="AlphaFoldDB" id="A0A2G8KLN5"/>
<feature type="repeat" description="Solcar" evidence="10">
    <location>
        <begin position="88"/>
        <end position="169"/>
    </location>
</feature>
<evidence type="ECO:0000256" key="9">
    <source>
        <dbReference type="ARBA" id="ARBA00023136"/>
    </source>
</evidence>
<evidence type="ECO:0000256" key="11">
    <source>
        <dbReference type="RuleBase" id="RU000488"/>
    </source>
</evidence>
<feature type="transmembrane region" description="Helical" evidence="12">
    <location>
        <begin position="6"/>
        <end position="29"/>
    </location>
</feature>
<dbReference type="InterPro" id="IPR023395">
    <property type="entry name" value="MCP_dom_sf"/>
</dbReference>
<keyword evidence="8" id="KW-0496">Mitochondrion</keyword>
<evidence type="ECO:0000256" key="5">
    <source>
        <dbReference type="ARBA" id="ARBA00022737"/>
    </source>
</evidence>
<keyword evidence="9 10" id="KW-0472">Membrane</keyword>
<comment type="caution">
    <text evidence="13">The sequence shown here is derived from an EMBL/GenBank/DDBJ whole genome shotgun (WGS) entry which is preliminary data.</text>
</comment>
<dbReference type="STRING" id="307972.A0A2G8KLN5"/>
<evidence type="ECO:0000256" key="10">
    <source>
        <dbReference type="PROSITE-ProRule" id="PRU00282"/>
    </source>
</evidence>
<evidence type="ECO:0000256" key="6">
    <source>
        <dbReference type="ARBA" id="ARBA00022792"/>
    </source>
</evidence>
<dbReference type="PROSITE" id="PS50920">
    <property type="entry name" value="SOLCAR"/>
    <property type="match status" value="3"/>
</dbReference>
<name>A0A2G8KLN5_STIJA</name>